<protein>
    <submittedName>
        <fullName evidence="1">Uncharacterized protein</fullName>
    </submittedName>
</protein>
<evidence type="ECO:0000313" key="2">
    <source>
        <dbReference type="Proteomes" id="UP000198559"/>
    </source>
</evidence>
<gene>
    <name evidence="1" type="ORF">BAZSYMB_GCONTIG00788_1</name>
</gene>
<proteinExistence type="predicted"/>
<evidence type="ECO:0000313" key="1">
    <source>
        <dbReference type="EMBL" id="SEH88449.1"/>
    </source>
</evidence>
<name>A0A1H6LQH8_9GAMM</name>
<dbReference type="AlphaFoldDB" id="A0A1H6LQH8"/>
<dbReference type="EMBL" id="CVUD02000209">
    <property type="protein sequence ID" value="SEH88449.1"/>
    <property type="molecule type" value="Genomic_DNA"/>
</dbReference>
<sequence length="37" mass="4255">MPEDKAYFAFTNSCDRTLPSHIPSRVCNCRRLVVIIT</sequence>
<dbReference type="Proteomes" id="UP000198559">
    <property type="component" value="Unassembled WGS sequence"/>
</dbReference>
<accession>A0A1H6LQH8</accession>
<organism evidence="1 2">
    <name type="scientific">Bathymodiolus azoricus thioautotrophic gill symbiont</name>
    <dbReference type="NCBI Taxonomy" id="235205"/>
    <lineage>
        <taxon>Bacteria</taxon>
        <taxon>Pseudomonadati</taxon>
        <taxon>Pseudomonadota</taxon>
        <taxon>Gammaproteobacteria</taxon>
        <taxon>sulfur-oxidizing symbionts</taxon>
    </lineage>
</organism>
<reference evidence="2" key="1">
    <citation type="submission" date="2016-06" db="EMBL/GenBank/DDBJ databases">
        <authorList>
            <person name="Petersen J."/>
            <person name="Sayavedra L."/>
        </authorList>
    </citation>
    <scope>NUCLEOTIDE SEQUENCE [LARGE SCALE GENOMIC DNA]</scope>
    <source>
        <strain evidence="2">BazSymB</strain>
    </source>
</reference>